<evidence type="ECO:0000313" key="3">
    <source>
        <dbReference type="Proteomes" id="UP000274131"/>
    </source>
</evidence>
<dbReference type="WBParaSite" id="EVEC_0000312701-mRNA-1">
    <property type="protein sequence ID" value="EVEC_0000312701-mRNA-1"/>
    <property type="gene ID" value="EVEC_0000312701"/>
</dbReference>
<dbReference type="Proteomes" id="UP000274131">
    <property type="component" value="Unassembled WGS sequence"/>
</dbReference>
<sequence length="160" mass="17599">MMVNRQESIESEKIDLVEFIRTTPKREITSADSSEMANADQKKADASETSSNQSTNDGSRPYSPLNSLIKANADIRPFKKTSSTSKLKTKKLASMKFHSLDLNNDVEASEGIKNATHSGDIIQLPVIEGLQLDDNEKNKSRESLKSSSKCAEAHLLKDGN</sequence>
<dbReference type="EMBL" id="UXUI01007457">
    <property type="protein sequence ID" value="VDD87692.1"/>
    <property type="molecule type" value="Genomic_DNA"/>
</dbReference>
<evidence type="ECO:0000256" key="1">
    <source>
        <dbReference type="SAM" id="MobiDB-lite"/>
    </source>
</evidence>
<reference evidence="4" key="1">
    <citation type="submission" date="2017-02" db="UniProtKB">
        <authorList>
            <consortium name="WormBaseParasite"/>
        </authorList>
    </citation>
    <scope>IDENTIFICATION</scope>
</reference>
<protein>
    <submittedName>
        <fullName evidence="2 4">Uncharacterized protein</fullName>
    </submittedName>
</protein>
<feature type="region of interest" description="Disordered" evidence="1">
    <location>
        <begin position="136"/>
        <end position="160"/>
    </location>
</feature>
<evidence type="ECO:0000313" key="4">
    <source>
        <dbReference type="WBParaSite" id="EVEC_0000312701-mRNA-1"/>
    </source>
</evidence>
<feature type="region of interest" description="Disordered" evidence="1">
    <location>
        <begin position="23"/>
        <end position="67"/>
    </location>
</feature>
<accession>A0A0N4UZR4</accession>
<name>A0A0N4UZR4_ENTVE</name>
<reference evidence="2 3" key="2">
    <citation type="submission" date="2018-10" db="EMBL/GenBank/DDBJ databases">
        <authorList>
            <consortium name="Pathogen Informatics"/>
        </authorList>
    </citation>
    <scope>NUCLEOTIDE SEQUENCE [LARGE SCALE GENOMIC DNA]</scope>
</reference>
<feature type="compositionally biased region" description="Basic and acidic residues" evidence="1">
    <location>
        <begin position="151"/>
        <end position="160"/>
    </location>
</feature>
<feature type="compositionally biased region" description="Polar residues" evidence="1">
    <location>
        <begin position="47"/>
        <end position="58"/>
    </location>
</feature>
<keyword evidence="3" id="KW-1185">Reference proteome</keyword>
<dbReference type="AlphaFoldDB" id="A0A0N4UZR4"/>
<proteinExistence type="predicted"/>
<evidence type="ECO:0000313" key="2">
    <source>
        <dbReference type="EMBL" id="VDD87692.1"/>
    </source>
</evidence>
<organism evidence="4">
    <name type="scientific">Enterobius vermicularis</name>
    <name type="common">Human pinworm</name>
    <dbReference type="NCBI Taxonomy" id="51028"/>
    <lineage>
        <taxon>Eukaryota</taxon>
        <taxon>Metazoa</taxon>
        <taxon>Ecdysozoa</taxon>
        <taxon>Nematoda</taxon>
        <taxon>Chromadorea</taxon>
        <taxon>Rhabditida</taxon>
        <taxon>Spirurina</taxon>
        <taxon>Oxyuridomorpha</taxon>
        <taxon>Oxyuroidea</taxon>
        <taxon>Oxyuridae</taxon>
        <taxon>Enterobius</taxon>
    </lineage>
</organism>
<gene>
    <name evidence="2" type="ORF">EVEC_LOCUS2835</name>
</gene>